<dbReference type="SUPFAM" id="SSF53335">
    <property type="entry name" value="S-adenosyl-L-methionine-dependent methyltransferases"/>
    <property type="match status" value="1"/>
</dbReference>
<reference evidence="3" key="1">
    <citation type="submission" date="2018-05" db="EMBL/GenBank/DDBJ databases">
        <authorList>
            <person name="Nie L."/>
        </authorList>
    </citation>
    <scope>NUCLEOTIDE SEQUENCE [LARGE SCALE GENOMIC DNA]</scope>
    <source>
        <strain evidence="3">NL</strain>
    </source>
</reference>
<dbReference type="InterPro" id="IPR029063">
    <property type="entry name" value="SAM-dependent_MTases_sf"/>
</dbReference>
<dbReference type="InterPro" id="IPR013691">
    <property type="entry name" value="MeTrfase_14"/>
</dbReference>
<comment type="caution">
    <text evidence="2">The sequence shown here is derived from an EMBL/GenBank/DDBJ whole genome shotgun (WGS) entry which is preliminary data.</text>
</comment>
<dbReference type="Pfam" id="PF13489">
    <property type="entry name" value="Methyltransf_23"/>
    <property type="match status" value="1"/>
</dbReference>
<dbReference type="Proteomes" id="UP000248553">
    <property type="component" value="Unassembled WGS sequence"/>
</dbReference>
<keyword evidence="3" id="KW-1185">Reference proteome</keyword>
<dbReference type="Gene3D" id="3.40.50.150">
    <property type="entry name" value="Vaccinia Virus protein VP39"/>
    <property type="match status" value="1"/>
</dbReference>
<proteinExistence type="predicted"/>
<organism evidence="2 3">
    <name type="scientific">Hymenobacter edaphi</name>
    <dbReference type="NCBI Taxonomy" id="2211146"/>
    <lineage>
        <taxon>Bacteria</taxon>
        <taxon>Pseudomonadati</taxon>
        <taxon>Bacteroidota</taxon>
        <taxon>Cytophagia</taxon>
        <taxon>Cytophagales</taxon>
        <taxon>Hymenobacteraceae</taxon>
        <taxon>Hymenobacter</taxon>
    </lineage>
</organism>
<dbReference type="Pfam" id="PF08484">
    <property type="entry name" value="Methyltransf_14"/>
    <property type="match status" value="1"/>
</dbReference>
<gene>
    <name evidence="2" type="ORF">DLM85_00405</name>
</gene>
<dbReference type="AlphaFoldDB" id="A0A328BQ24"/>
<accession>A0A328BQ24</accession>
<dbReference type="OrthoDB" id="9791837at2"/>
<evidence type="ECO:0000259" key="1">
    <source>
        <dbReference type="Pfam" id="PF08484"/>
    </source>
</evidence>
<evidence type="ECO:0000313" key="2">
    <source>
        <dbReference type="EMBL" id="RAK69362.1"/>
    </source>
</evidence>
<evidence type="ECO:0000313" key="3">
    <source>
        <dbReference type="Proteomes" id="UP000248553"/>
    </source>
</evidence>
<dbReference type="Gene3D" id="3.40.50.720">
    <property type="entry name" value="NAD(P)-binding Rossmann-like Domain"/>
    <property type="match status" value="1"/>
</dbReference>
<name>A0A328BQ24_9BACT</name>
<feature type="domain" description="C-methyltransferase" evidence="1">
    <location>
        <begin position="293"/>
        <end position="405"/>
    </location>
</feature>
<dbReference type="EMBL" id="QHKM01000001">
    <property type="protein sequence ID" value="RAK69362.1"/>
    <property type="molecule type" value="Genomic_DNA"/>
</dbReference>
<sequence>METELLTTAPATTAATQPCPVCGSAAGEVFFETHGVPTQSGILWPTVEQARHAPTTDIRLAFCPHCHYIHNEAYEASKITHTRNDFSLEFSPSFRAFTLGLATDLVERYNLRHGRIVDIGCGDGDFLRTLCRLGGNTGLGIDPGYASPFGLPAGSNEALGVTFVKDYFGPATAHVLEGATFISCRHMLNVLAGHVTQFVRDLRAAIPAGTAPIVYVEVPNALYDIGQQVVWNIVNEHASWFTPASLAYLFRSAGFEVLDVQPCWHGEYLGLTARPAAVPAPATLAPTDDPATPAAVRAFGRSARAVMEQWQDRVDELRRSGQRVIGWGAGSRAITFLNTFDLADTVPAVVDIYPRRQGQFLPLTAHPVIAPEQLLDYQPDLLLITNPTYAAEIMAQARQLGFTGDSLVL</sequence>
<dbReference type="RefSeq" id="WP_111476098.1">
    <property type="nucleotide sequence ID" value="NZ_QHKM01000001.1"/>
</dbReference>
<protein>
    <recommendedName>
        <fullName evidence="1">C-methyltransferase domain-containing protein</fullName>
    </recommendedName>
</protein>